<dbReference type="HOGENOM" id="CLU_148609_0_0_5"/>
<name>A0A011UTL4_9HYPH</name>
<reference evidence="2 3" key="1">
    <citation type="submission" date="2014-02" db="EMBL/GenBank/DDBJ databases">
        <title>Aquamicrobium defluvii Genome sequencing.</title>
        <authorList>
            <person name="Wang X."/>
        </authorList>
    </citation>
    <scope>NUCLEOTIDE SEQUENCE [LARGE SCALE GENOMIC DNA]</scope>
    <source>
        <strain evidence="2 3">W13Z1</strain>
    </source>
</reference>
<dbReference type="AlphaFoldDB" id="A0A011UTL4"/>
<evidence type="ECO:0000313" key="3">
    <source>
        <dbReference type="Proteomes" id="UP000019849"/>
    </source>
</evidence>
<protein>
    <recommendedName>
        <fullName evidence="1">HTH iclR-type domain-containing protein</fullName>
    </recommendedName>
</protein>
<sequence length="140" mass="16369">MFPFWKHDVRLRRSPPVEEQQIRTIVQTQIIECLNRFYAIETGMWGGPLHALIIRTVIAGENQGRLYDLSAIANVLDLPLSTVHRKVRELEGMEFLYRQRDGRSTYLRPTSRTCVEMDKSFDEMVGTLRRLYRSPAALMK</sequence>
<feature type="domain" description="HTH iclR-type" evidence="1">
    <location>
        <begin position="65"/>
        <end position="99"/>
    </location>
</feature>
<dbReference type="InterPro" id="IPR005471">
    <property type="entry name" value="Tscrpt_reg_IclR_N"/>
</dbReference>
<accession>A0A011UTL4</accession>
<dbReference type="STRING" id="69279.BG36_23475"/>
<evidence type="ECO:0000313" key="2">
    <source>
        <dbReference type="EMBL" id="EXL09233.1"/>
    </source>
</evidence>
<dbReference type="Proteomes" id="UP000019849">
    <property type="component" value="Unassembled WGS sequence"/>
</dbReference>
<dbReference type="EMBL" id="JENY01000008">
    <property type="protein sequence ID" value="EXL09233.1"/>
    <property type="molecule type" value="Genomic_DNA"/>
</dbReference>
<dbReference type="PATRIC" id="fig|69279.3.peg.1619"/>
<dbReference type="Pfam" id="PF09339">
    <property type="entry name" value="HTH_IclR"/>
    <property type="match status" value="1"/>
</dbReference>
<comment type="caution">
    <text evidence="2">The sequence shown here is derived from an EMBL/GenBank/DDBJ whole genome shotgun (WGS) entry which is preliminary data.</text>
</comment>
<dbReference type="InterPro" id="IPR036390">
    <property type="entry name" value="WH_DNA-bd_sf"/>
</dbReference>
<evidence type="ECO:0000259" key="1">
    <source>
        <dbReference type="Pfam" id="PF09339"/>
    </source>
</evidence>
<organism evidence="2 3">
    <name type="scientific">Aquamicrobium defluvii</name>
    <dbReference type="NCBI Taxonomy" id="69279"/>
    <lineage>
        <taxon>Bacteria</taxon>
        <taxon>Pseudomonadati</taxon>
        <taxon>Pseudomonadota</taxon>
        <taxon>Alphaproteobacteria</taxon>
        <taxon>Hyphomicrobiales</taxon>
        <taxon>Phyllobacteriaceae</taxon>
        <taxon>Aquamicrobium</taxon>
    </lineage>
</organism>
<dbReference type="InterPro" id="IPR036388">
    <property type="entry name" value="WH-like_DNA-bd_sf"/>
</dbReference>
<gene>
    <name evidence="2" type="ORF">BG36_23475</name>
</gene>
<dbReference type="eggNOG" id="ENOG5031VXD">
    <property type="taxonomic scope" value="Bacteria"/>
</dbReference>
<dbReference type="Gene3D" id="1.10.10.10">
    <property type="entry name" value="Winged helix-like DNA-binding domain superfamily/Winged helix DNA-binding domain"/>
    <property type="match status" value="1"/>
</dbReference>
<dbReference type="SUPFAM" id="SSF46785">
    <property type="entry name" value="Winged helix' DNA-binding domain"/>
    <property type="match status" value="1"/>
</dbReference>
<proteinExistence type="predicted"/>